<evidence type="ECO:0000256" key="3">
    <source>
        <dbReference type="ARBA" id="ARBA00023163"/>
    </source>
</evidence>
<dbReference type="InterPro" id="IPR050679">
    <property type="entry name" value="Bact_HTH_transcr_reg"/>
</dbReference>
<evidence type="ECO:0000313" key="6">
    <source>
        <dbReference type="Proteomes" id="UP000028058"/>
    </source>
</evidence>
<evidence type="ECO:0000259" key="4">
    <source>
        <dbReference type="PROSITE" id="PS50949"/>
    </source>
</evidence>
<dbReference type="CDD" id="cd07377">
    <property type="entry name" value="WHTH_GntR"/>
    <property type="match status" value="1"/>
</dbReference>
<dbReference type="SMART" id="SM00345">
    <property type="entry name" value="HTH_GNTR"/>
    <property type="match status" value="1"/>
</dbReference>
<dbReference type="Gene3D" id="1.10.10.10">
    <property type="entry name" value="Winged helix-like DNA-binding domain superfamily/Winged helix DNA-binding domain"/>
    <property type="match status" value="1"/>
</dbReference>
<accession>A0A3M8EW84</accession>
<dbReference type="GO" id="GO:0003700">
    <property type="term" value="F:DNA-binding transcription factor activity"/>
    <property type="evidence" value="ECO:0007669"/>
    <property type="project" value="InterPro"/>
</dbReference>
<protein>
    <submittedName>
        <fullName evidence="5">GntR family transcriptional regulator</fullName>
    </submittedName>
</protein>
<name>A0A3M8EW84_9ACTN</name>
<keyword evidence="6" id="KW-1185">Reference proteome</keyword>
<dbReference type="InterPro" id="IPR000524">
    <property type="entry name" value="Tscrpt_reg_HTH_GntR"/>
</dbReference>
<proteinExistence type="predicted"/>
<dbReference type="AlphaFoldDB" id="A0A3M8EW84"/>
<keyword evidence="2" id="KW-0238">DNA-binding</keyword>
<dbReference type="Pfam" id="PF00392">
    <property type="entry name" value="GntR"/>
    <property type="match status" value="1"/>
</dbReference>
<dbReference type="PANTHER" id="PTHR44846">
    <property type="entry name" value="MANNOSYL-D-GLYCERATE TRANSPORT/METABOLISM SYSTEM REPRESSOR MNGR-RELATED"/>
    <property type="match status" value="1"/>
</dbReference>
<feature type="domain" description="HTH gntR-type" evidence="4">
    <location>
        <begin position="11"/>
        <end position="77"/>
    </location>
</feature>
<organism evidence="5 6">
    <name type="scientific">Streptomyces xinghaiensis</name>
    <dbReference type="NCBI Taxonomy" id="1038928"/>
    <lineage>
        <taxon>Bacteria</taxon>
        <taxon>Bacillati</taxon>
        <taxon>Actinomycetota</taxon>
        <taxon>Actinomycetes</taxon>
        <taxon>Kitasatosporales</taxon>
        <taxon>Streptomycetaceae</taxon>
        <taxon>Streptomyces</taxon>
    </lineage>
</organism>
<evidence type="ECO:0000313" key="5">
    <source>
        <dbReference type="EMBL" id="RKM91302.1"/>
    </source>
</evidence>
<reference evidence="5 6" key="1">
    <citation type="journal article" date="2014" name="Genome Announc.">
        <title>Draft Genome Sequence of Streptomyces fradiae ATCC 19609, a Strain Highly Sensitive to Antibiotics.</title>
        <authorList>
            <person name="Bekker O.B."/>
            <person name="Klimina K.M."/>
            <person name="Vatlin A.A."/>
            <person name="Zakharevich N.V."/>
            <person name="Kasianov A.S."/>
            <person name="Danilenko V.N."/>
        </authorList>
    </citation>
    <scope>NUCLEOTIDE SEQUENCE [LARGE SCALE GENOMIC DNA]</scope>
    <source>
        <strain evidence="5 6">ATCC 19609</strain>
    </source>
</reference>
<keyword evidence="3" id="KW-0804">Transcription</keyword>
<dbReference type="Proteomes" id="UP000028058">
    <property type="component" value="Unassembled WGS sequence"/>
</dbReference>
<dbReference type="PROSITE" id="PS50949">
    <property type="entry name" value="HTH_GNTR"/>
    <property type="match status" value="1"/>
</dbReference>
<dbReference type="SUPFAM" id="SSF46785">
    <property type="entry name" value="Winged helix' DNA-binding domain"/>
    <property type="match status" value="1"/>
</dbReference>
<gene>
    <name evidence="5" type="ORF">SFRA_029840</name>
</gene>
<dbReference type="GO" id="GO:0045892">
    <property type="term" value="P:negative regulation of DNA-templated transcription"/>
    <property type="evidence" value="ECO:0007669"/>
    <property type="project" value="TreeGrafter"/>
</dbReference>
<evidence type="ECO:0000256" key="1">
    <source>
        <dbReference type="ARBA" id="ARBA00023015"/>
    </source>
</evidence>
<comment type="caution">
    <text evidence="5">The sequence shown here is derived from an EMBL/GenBank/DDBJ whole genome shotgun (WGS) entry which is preliminary data.</text>
</comment>
<keyword evidence="1" id="KW-0805">Transcription regulation</keyword>
<dbReference type="EMBL" id="JNAD02000018">
    <property type="protein sequence ID" value="RKM91302.1"/>
    <property type="molecule type" value="Genomic_DNA"/>
</dbReference>
<dbReference type="PANTHER" id="PTHR44846:SF17">
    <property type="entry name" value="GNTR-FAMILY TRANSCRIPTIONAL REGULATOR"/>
    <property type="match status" value="1"/>
</dbReference>
<dbReference type="OrthoDB" id="4338617at2"/>
<dbReference type="InterPro" id="IPR036388">
    <property type="entry name" value="WH-like_DNA-bd_sf"/>
</dbReference>
<evidence type="ECO:0000256" key="2">
    <source>
        <dbReference type="ARBA" id="ARBA00023125"/>
    </source>
</evidence>
<dbReference type="GO" id="GO:0003677">
    <property type="term" value="F:DNA binding"/>
    <property type="evidence" value="ECO:0007669"/>
    <property type="project" value="UniProtKB-KW"/>
</dbReference>
<dbReference type="RefSeq" id="WP_050364306.1">
    <property type="nucleotide sequence ID" value="NZ_CP134822.1"/>
</dbReference>
<sequence>MVRTINPDDPRHPYQQIADHLSEEIASGELSGRVPSELELRREYSAGASTVQRALTVLRERGVIYTVPGRGSFVKQPDDDAEG</sequence>
<dbReference type="InterPro" id="IPR036390">
    <property type="entry name" value="WH_DNA-bd_sf"/>
</dbReference>